<evidence type="ECO:0000256" key="23">
    <source>
        <dbReference type="ARBA" id="ARBA00045709"/>
    </source>
</evidence>
<evidence type="ECO:0000256" key="4">
    <source>
        <dbReference type="ARBA" id="ARBA00022692"/>
    </source>
</evidence>
<dbReference type="KEGG" id="dpp:DICPUDRAFT_157851"/>
<comment type="subunit">
    <text evidence="24">Homodimer. Interacts with lysosomal protein GLMP (via lumenal domain); the interaction starts while both proteins are still in the endoplasmic reticulum and is required for stabilization of MFSD1 in lysosomes but has no direct effect on its targeting to lysosomes or transporter activity.</text>
</comment>
<dbReference type="InterPro" id="IPR011701">
    <property type="entry name" value="MFS"/>
</dbReference>
<evidence type="ECO:0000313" key="29">
    <source>
        <dbReference type="Proteomes" id="UP000001064"/>
    </source>
</evidence>
<feature type="transmembrane region" description="Helical" evidence="26">
    <location>
        <begin position="65"/>
        <end position="87"/>
    </location>
</feature>
<evidence type="ECO:0000256" key="15">
    <source>
        <dbReference type="ARBA" id="ARBA00044899"/>
    </source>
</evidence>
<dbReference type="OrthoDB" id="424834at2759"/>
<proteinExistence type="inferred from homology"/>
<dbReference type="Pfam" id="PF07690">
    <property type="entry name" value="MFS_1"/>
    <property type="match status" value="1"/>
</dbReference>
<comment type="catalytic activity">
    <reaction evidence="8">
        <text>L-lysyl-L-alanine(out) = L-lysyl-L-alanine(in)</text>
        <dbReference type="Rhea" id="RHEA:79399"/>
        <dbReference type="ChEBI" id="CHEBI:229954"/>
    </reaction>
</comment>
<evidence type="ECO:0000256" key="2">
    <source>
        <dbReference type="ARBA" id="ARBA00008335"/>
    </source>
</evidence>
<comment type="catalytic activity">
    <reaction evidence="16">
        <text>L-lysyl-L-lysine(out) = L-lysyl-L-lysine(in)</text>
        <dbReference type="Rhea" id="RHEA:79403"/>
        <dbReference type="ChEBI" id="CHEBI:229956"/>
    </reaction>
</comment>
<evidence type="ECO:0000256" key="18">
    <source>
        <dbReference type="ARBA" id="ARBA00044912"/>
    </source>
</evidence>
<evidence type="ECO:0000256" key="5">
    <source>
        <dbReference type="ARBA" id="ARBA00022989"/>
    </source>
</evidence>
<feature type="region of interest" description="Disordered" evidence="25">
    <location>
        <begin position="459"/>
        <end position="478"/>
    </location>
</feature>
<evidence type="ECO:0000256" key="8">
    <source>
        <dbReference type="ARBA" id="ARBA00044876"/>
    </source>
</evidence>
<dbReference type="InParanoid" id="F1A059"/>
<comment type="catalytic activity">
    <reaction evidence="19">
        <text>L-alanyl-L-lysine(out) = L-alanyl-L-lysine(in)</text>
        <dbReference type="Rhea" id="RHEA:79415"/>
        <dbReference type="ChEBI" id="CHEBI:192470"/>
    </reaction>
</comment>
<comment type="similarity">
    <text evidence="2">Belongs to the major facilitator superfamily.</text>
</comment>
<feature type="transmembrane region" description="Helical" evidence="26">
    <location>
        <begin position="26"/>
        <end position="45"/>
    </location>
</feature>
<dbReference type="PROSITE" id="PS50850">
    <property type="entry name" value="MFS"/>
    <property type="match status" value="1"/>
</dbReference>
<dbReference type="GO" id="GO:0005765">
    <property type="term" value="C:lysosomal membrane"/>
    <property type="evidence" value="ECO:0007669"/>
    <property type="project" value="UniProtKB-SubCell"/>
</dbReference>
<keyword evidence="6 26" id="KW-0472">Membrane</keyword>
<evidence type="ECO:0000256" key="3">
    <source>
        <dbReference type="ARBA" id="ARBA00022448"/>
    </source>
</evidence>
<keyword evidence="29" id="KW-1185">Reference proteome</keyword>
<dbReference type="Gene3D" id="1.20.1250.20">
    <property type="entry name" value="MFS general substrate transporter like domains"/>
    <property type="match status" value="1"/>
</dbReference>
<feature type="transmembrane region" description="Helical" evidence="26">
    <location>
        <begin position="242"/>
        <end position="268"/>
    </location>
</feature>
<dbReference type="PANTHER" id="PTHR23512">
    <property type="entry name" value="MAJOR FACILITATOR SUPERFAMILY DOMAIN-CONTAINING PROTEIN 1"/>
    <property type="match status" value="1"/>
</dbReference>
<evidence type="ECO:0000256" key="19">
    <source>
        <dbReference type="ARBA" id="ARBA00044919"/>
    </source>
</evidence>
<dbReference type="RefSeq" id="XP_003293054.1">
    <property type="nucleotide sequence ID" value="XM_003293006.1"/>
</dbReference>
<dbReference type="STRING" id="5786.F1A059"/>
<dbReference type="FunCoup" id="F1A059">
    <property type="interactions" value="36"/>
</dbReference>
<comment type="subcellular location">
    <subcellularLocation>
        <location evidence="1">Lysosome membrane</location>
        <topology evidence="1">Multi-pass membrane protein</topology>
    </subcellularLocation>
</comment>
<feature type="compositionally biased region" description="Basic and acidic residues" evidence="25">
    <location>
        <begin position="459"/>
        <end position="470"/>
    </location>
</feature>
<evidence type="ECO:0000256" key="26">
    <source>
        <dbReference type="SAM" id="Phobius"/>
    </source>
</evidence>
<comment type="catalytic activity">
    <reaction evidence="17">
        <text>L-arginyl-glycine(out) = L-arginyl-glycine(in)</text>
        <dbReference type="Rhea" id="RHEA:79391"/>
        <dbReference type="ChEBI" id="CHEBI:229955"/>
    </reaction>
</comment>
<keyword evidence="3" id="KW-0813">Transport</keyword>
<name>F1A059_DICPU</name>
<keyword evidence="5 26" id="KW-1133">Transmembrane helix</keyword>
<dbReference type="eggNOG" id="KOG4686">
    <property type="taxonomic scope" value="Eukaryota"/>
</dbReference>
<comment type="catalytic activity">
    <reaction evidence="10">
        <text>L-alpha-aminoacyl-L-arginine(out) = L-alpha-aminoacyl-L-arginine(in)</text>
        <dbReference type="Rhea" id="RHEA:79367"/>
        <dbReference type="ChEBI" id="CHEBI:229968"/>
    </reaction>
</comment>
<evidence type="ECO:0000256" key="16">
    <source>
        <dbReference type="ARBA" id="ARBA00044900"/>
    </source>
</evidence>
<evidence type="ECO:0000256" key="7">
    <source>
        <dbReference type="ARBA" id="ARBA00023228"/>
    </source>
</evidence>
<dbReference type="InterPro" id="IPR036259">
    <property type="entry name" value="MFS_trans_sf"/>
</dbReference>
<evidence type="ECO:0000256" key="6">
    <source>
        <dbReference type="ARBA" id="ARBA00023136"/>
    </source>
</evidence>
<evidence type="ECO:0000256" key="11">
    <source>
        <dbReference type="ARBA" id="ARBA00044884"/>
    </source>
</evidence>
<comment type="catalytic activity">
    <reaction evidence="13">
        <text>L-alpha-aminoacyl-L-lysine(out) = L-alpha-aminoacyl-L-lysine(in)</text>
        <dbReference type="Rhea" id="RHEA:79383"/>
        <dbReference type="ChEBI" id="CHEBI:229966"/>
    </reaction>
</comment>
<comment type="catalytic activity">
    <reaction evidence="20">
        <text>L-lysyl-glycine(out) = L-lysyl-glycine(in)</text>
        <dbReference type="Rhea" id="RHEA:79407"/>
        <dbReference type="ChEBI" id="CHEBI:191202"/>
    </reaction>
</comment>
<dbReference type="VEuPathDB" id="AmoebaDB:DICPUDRAFT_157851"/>
<feature type="transmembrane region" description="Helical" evidence="26">
    <location>
        <begin position="280"/>
        <end position="306"/>
    </location>
</feature>
<feature type="transmembrane region" description="Helical" evidence="26">
    <location>
        <begin position="159"/>
        <end position="178"/>
    </location>
</feature>
<dbReference type="OMA" id="FSWVYWT"/>
<evidence type="ECO:0000256" key="21">
    <source>
        <dbReference type="ARBA" id="ARBA00044985"/>
    </source>
</evidence>
<comment type="function">
    <text evidence="23">Lysosomal dipeptide uniporter that selectively exports lysine, arginine or histidine-containing dipeptides with a net positive charge from the lysosome lumen into the cytosol. Could play a role in a specific type of protein O-glycosylation indirectly regulating macrophages migration and tissue invasion. Also essential for liver homeostasis.</text>
</comment>
<feature type="domain" description="Major facilitator superfamily (MFS) profile" evidence="27">
    <location>
        <begin position="17"/>
        <end position="446"/>
    </location>
</feature>
<feature type="transmembrane region" description="Helical" evidence="26">
    <location>
        <begin position="313"/>
        <end position="332"/>
    </location>
</feature>
<gene>
    <name evidence="28" type="ORF">DICPUDRAFT_157851</name>
</gene>
<keyword evidence="7" id="KW-0458">Lysosome</keyword>
<feature type="transmembrane region" description="Helical" evidence="26">
    <location>
        <begin position="338"/>
        <end position="359"/>
    </location>
</feature>
<feature type="transmembrane region" description="Helical" evidence="26">
    <location>
        <begin position="371"/>
        <end position="394"/>
    </location>
</feature>
<dbReference type="InterPro" id="IPR020846">
    <property type="entry name" value="MFS_dom"/>
</dbReference>
<evidence type="ECO:0000256" key="14">
    <source>
        <dbReference type="ARBA" id="ARBA00044898"/>
    </source>
</evidence>
<evidence type="ECO:0000256" key="10">
    <source>
        <dbReference type="ARBA" id="ARBA00044881"/>
    </source>
</evidence>
<feature type="transmembrane region" description="Helical" evidence="26">
    <location>
        <begin position="190"/>
        <end position="212"/>
    </location>
</feature>
<accession>F1A059</accession>
<evidence type="ECO:0000256" key="17">
    <source>
        <dbReference type="ARBA" id="ARBA00044903"/>
    </source>
</evidence>
<feature type="transmembrane region" description="Helical" evidence="26">
    <location>
        <begin position="99"/>
        <end position="117"/>
    </location>
</feature>
<organism evidence="28 29">
    <name type="scientific">Dictyostelium purpureum</name>
    <name type="common">Slime mold</name>
    <dbReference type="NCBI Taxonomy" id="5786"/>
    <lineage>
        <taxon>Eukaryota</taxon>
        <taxon>Amoebozoa</taxon>
        <taxon>Evosea</taxon>
        <taxon>Eumycetozoa</taxon>
        <taxon>Dictyostelia</taxon>
        <taxon>Dictyosteliales</taxon>
        <taxon>Dictyosteliaceae</taxon>
        <taxon>Dictyostelium</taxon>
    </lineage>
</organism>
<protein>
    <recommendedName>
        <fullName evidence="21">Lysosomal dipeptide transporter MFSD1</fullName>
    </recommendedName>
    <alternativeName>
        <fullName evidence="22">Major facilitator superfamily domain-containing protein 1</fullName>
    </alternativeName>
</protein>
<comment type="catalytic activity">
    <reaction evidence="9">
        <text>L-histidyl-glycine(out) = L-histidyl-glycine(in)</text>
        <dbReference type="Rhea" id="RHEA:79395"/>
        <dbReference type="ChEBI" id="CHEBI:229957"/>
    </reaction>
</comment>
<comment type="catalytic activity">
    <reaction evidence="14">
        <text>L-aspartyl-L-lysine(out) = L-aspartyl-L-lysine(in)</text>
        <dbReference type="Rhea" id="RHEA:79411"/>
        <dbReference type="ChEBI" id="CHEBI:229953"/>
    </reaction>
</comment>
<comment type="catalytic activity">
    <reaction evidence="12">
        <text>L-lysyl-L-alpha-amino acid(out) = L-lysyl-L-alpha-amino acid(in)</text>
        <dbReference type="Rhea" id="RHEA:79387"/>
        <dbReference type="ChEBI" id="CHEBI:229965"/>
    </reaction>
</comment>
<evidence type="ECO:0000256" key="22">
    <source>
        <dbReference type="ARBA" id="ARBA00045018"/>
    </source>
</evidence>
<dbReference type="Proteomes" id="UP000001064">
    <property type="component" value="Unassembled WGS sequence"/>
</dbReference>
<dbReference type="EMBL" id="GL871330">
    <property type="protein sequence ID" value="EGC30430.1"/>
    <property type="molecule type" value="Genomic_DNA"/>
</dbReference>
<evidence type="ECO:0000259" key="27">
    <source>
        <dbReference type="PROSITE" id="PS50850"/>
    </source>
</evidence>
<dbReference type="PANTHER" id="PTHR23512:SF3">
    <property type="entry name" value="MAJOR FACILITATOR SUPERFAMILY DOMAIN-CONTAINING PROTEIN 1"/>
    <property type="match status" value="1"/>
</dbReference>
<evidence type="ECO:0000256" key="25">
    <source>
        <dbReference type="SAM" id="MobiDB-lite"/>
    </source>
</evidence>
<comment type="catalytic activity">
    <reaction evidence="15">
        <text>L-arginyl-L-alpha-amino acid(out) = L-arginyl-L-alpha-amino acid(in)</text>
        <dbReference type="Rhea" id="RHEA:79371"/>
        <dbReference type="ChEBI" id="CHEBI:84315"/>
    </reaction>
</comment>
<evidence type="ECO:0000256" key="24">
    <source>
        <dbReference type="ARBA" id="ARBA00046376"/>
    </source>
</evidence>
<dbReference type="AlphaFoldDB" id="F1A059"/>
<feature type="transmembrane region" description="Helical" evidence="26">
    <location>
        <begin position="420"/>
        <end position="441"/>
    </location>
</feature>
<sequence>MSTEEVDTSNPLIGGNSKKTNVFGHLFRYFGLLFICLMTLGSYYIYDIPAALQSQIESLYHVDHIQWNLLYSVYSFPNMIVVFFGGYFIDNVFGLKKGAIVFCCLVMAGQIIFAVSANTKLFWLALVGRTIFGLGGESLGVAQSTFCASWFKGRSDINLAFAITLAFSRIGSAINFQISPMIYNKTNTSTAVWFGAIICGVSFAACVILVILDVIRGKKDKEEPVAATATSFMDIIRSFRDVLYFPGTLWLVNLSVVLFYVPLFVFVSISSDFFLSKYNITVSVATTLSSIPYYAAVSSPLIGLLVDIVGHNVYFMGIASILLAVAHGLFTFSDVNPWAGSIFLGGSYACMAASIWATIPCLVPSKRLGSAYGLAFACQNAAVASFGLIINAVIQKYNTNPLADGSDSSQYDSPGAYQKAGYIFFGLSCLCVLIQATLIIVDRKNRWINVPSAQMKQRVKDINPEDEKKPLLVNEDDN</sequence>
<dbReference type="SUPFAM" id="SSF103473">
    <property type="entry name" value="MFS general substrate transporter"/>
    <property type="match status" value="1"/>
</dbReference>
<dbReference type="InterPro" id="IPR052187">
    <property type="entry name" value="MFSD1"/>
</dbReference>
<comment type="catalytic activity">
    <reaction evidence="18">
        <text>L-histidyl-L-alpha-amino acid(out) = L-histidyl-L-alpha-amino acid(in)</text>
        <dbReference type="Rhea" id="RHEA:79379"/>
        <dbReference type="ChEBI" id="CHEBI:229964"/>
    </reaction>
</comment>
<comment type="catalytic activity">
    <reaction evidence="11">
        <text>L-alpha-aminoacyl-L-histidine(out) = L-alpha-aminoacyl-L-histidine(in)</text>
        <dbReference type="Rhea" id="RHEA:79375"/>
        <dbReference type="ChEBI" id="CHEBI:229967"/>
    </reaction>
</comment>
<evidence type="ECO:0000256" key="20">
    <source>
        <dbReference type="ARBA" id="ARBA00044924"/>
    </source>
</evidence>
<dbReference type="GeneID" id="10510525"/>
<evidence type="ECO:0000256" key="13">
    <source>
        <dbReference type="ARBA" id="ARBA00044893"/>
    </source>
</evidence>
<evidence type="ECO:0000313" key="28">
    <source>
        <dbReference type="EMBL" id="EGC30430.1"/>
    </source>
</evidence>
<reference evidence="29" key="1">
    <citation type="journal article" date="2011" name="Genome Biol.">
        <title>Comparative genomics of the social amoebae Dictyostelium discoideum and Dictyostelium purpureum.</title>
        <authorList>
            <consortium name="US DOE Joint Genome Institute (JGI-PGF)"/>
            <person name="Sucgang R."/>
            <person name="Kuo A."/>
            <person name="Tian X."/>
            <person name="Salerno W."/>
            <person name="Parikh A."/>
            <person name="Feasley C.L."/>
            <person name="Dalin E."/>
            <person name="Tu H."/>
            <person name="Huang E."/>
            <person name="Barry K."/>
            <person name="Lindquist E."/>
            <person name="Shapiro H."/>
            <person name="Bruce D."/>
            <person name="Schmutz J."/>
            <person name="Salamov A."/>
            <person name="Fey P."/>
            <person name="Gaudet P."/>
            <person name="Anjard C."/>
            <person name="Babu M.M."/>
            <person name="Basu S."/>
            <person name="Bushmanova Y."/>
            <person name="van der Wel H."/>
            <person name="Katoh-Kurasawa M."/>
            <person name="Dinh C."/>
            <person name="Coutinho P.M."/>
            <person name="Saito T."/>
            <person name="Elias M."/>
            <person name="Schaap P."/>
            <person name="Kay R.R."/>
            <person name="Henrissat B."/>
            <person name="Eichinger L."/>
            <person name="Rivero F."/>
            <person name="Putnam N.H."/>
            <person name="West C.M."/>
            <person name="Loomis W.F."/>
            <person name="Chisholm R.L."/>
            <person name="Shaulsky G."/>
            <person name="Strassmann J.E."/>
            <person name="Queller D.C."/>
            <person name="Kuspa A."/>
            <person name="Grigoriev I.V."/>
        </authorList>
    </citation>
    <scope>NUCLEOTIDE SEQUENCE [LARGE SCALE GENOMIC DNA]</scope>
    <source>
        <strain evidence="29">QSDP1</strain>
    </source>
</reference>
<keyword evidence="4 26" id="KW-0812">Transmembrane</keyword>
<evidence type="ECO:0000256" key="9">
    <source>
        <dbReference type="ARBA" id="ARBA00044878"/>
    </source>
</evidence>
<evidence type="ECO:0000256" key="12">
    <source>
        <dbReference type="ARBA" id="ARBA00044891"/>
    </source>
</evidence>
<dbReference type="GO" id="GO:0022857">
    <property type="term" value="F:transmembrane transporter activity"/>
    <property type="evidence" value="ECO:0007669"/>
    <property type="project" value="InterPro"/>
</dbReference>
<evidence type="ECO:0000256" key="1">
    <source>
        <dbReference type="ARBA" id="ARBA00004155"/>
    </source>
</evidence>